<organism evidence="1 2">
    <name type="scientific">Mucilaginibacter aquariorum</name>
    <dbReference type="NCBI Taxonomy" id="2967225"/>
    <lineage>
        <taxon>Bacteria</taxon>
        <taxon>Pseudomonadati</taxon>
        <taxon>Bacteroidota</taxon>
        <taxon>Sphingobacteriia</taxon>
        <taxon>Sphingobacteriales</taxon>
        <taxon>Sphingobacteriaceae</taxon>
        <taxon>Mucilaginibacter</taxon>
    </lineage>
</organism>
<dbReference type="Gene3D" id="2.60.40.1120">
    <property type="entry name" value="Carboxypeptidase-like, regulatory domain"/>
    <property type="match status" value="1"/>
</dbReference>
<reference evidence="1 2" key="1">
    <citation type="submission" date="2022-07" db="EMBL/GenBank/DDBJ databases">
        <title>Mucilaginibacter sp. JC4.</title>
        <authorList>
            <person name="Le V."/>
            <person name="Ko S.-R."/>
            <person name="Ahn C.-Y."/>
            <person name="Oh H.-M."/>
        </authorList>
    </citation>
    <scope>NUCLEOTIDE SEQUENCE [LARGE SCALE GENOMIC DNA]</scope>
    <source>
        <strain evidence="1 2">JC4</strain>
    </source>
</reference>
<dbReference type="InterPro" id="IPR008969">
    <property type="entry name" value="CarboxyPept-like_regulatory"/>
</dbReference>
<keyword evidence="2" id="KW-1185">Reference proteome</keyword>
<dbReference type="SUPFAM" id="SSF49464">
    <property type="entry name" value="Carboxypeptidase regulatory domain-like"/>
    <property type="match status" value="1"/>
</dbReference>
<evidence type="ECO:0000313" key="2">
    <source>
        <dbReference type="Proteomes" id="UP001204376"/>
    </source>
</evidence>
<gene>
    <name evidence="1" type="ORF">NPE20_18820</name>
</gene>
<proteinExistence type="predicted"/>
<comment type="caution">
    <text evidence="1">The sequence shown here is derived from an EMBL/GenBank/DDBJ whole genome shotgun (WGS) entry which is preliminary data.</text>
</comment>
<sequence length="364" mass="41597">MKYFLFIFFILPIACFGQINITGKIVNTADKKPVPNASVFLSNATVGDKTNDDGAYVLRNVKQGQYELVVTVIGYETYRQTVMAGTDNISLPDILLTPKTTELKEVSIRPDPDWEWKYDTFKLEFLGSSALAKQCKILNPQMVDLDFDKATRKLTGSSFDFLEIENKALGYRIKYLLTRFVKDSKLNMLYYEGSTLFEEMKGSAKDKKRWLKNRKLAYEGSSMQFLRGLVGNDISSYGFKALRLIRKPNPAYNGLNEKYFQTLVNVPLTVEDFTTLTDKKGIYALKFTDCLYVMYTKKRDNDNGVYRSLTMPNYLTTILSFTEPYALFDTNGVILTPSAVNFEGNWGKNRVAEMLPVDYTPEEK</sequence>
<protein>
    <submittedName>
        <fullName evidence="1">Carboxypeptidase-like regulatory domain-containing protein</fullName>
    </submittedName>
</protein>
<accession>A0ABT1T617</accession>
<dbReference type="Pfam" id="PF13715">
    <property type="entry name" value="CarbopepD_reg_2"/>
    <property type="match status" value="1"/>
</dbReference>
<name>A0ABT1T617_9SPHI</name>
<dbReference type="RefSeq" id="WP_256540227.1">
    <property type="nucleotide sequence ID" value="NZ_JANHOH010000005.1"/>
</dbReference>
<dbReference type="EMBL" id="JANHOH010000005">
    <property type="protein sequence ID" value="MCQ6960039.1"/>
    <property type="molecule type" value="Genomic_DNA"/>
</dbReference>
<evidence type="ECO:0000313" key="1">
    <source>
        <dbReference type="EMBL" id="MCQ6960039.1"/>
    </source>
</evidence>
<dbReference type="Proteomes" id="UP001204376">
    <property type="component" value="Unassembled WGS sequence"/>
</dbReference>